<dbReference type="Gene3D" id="2.120.10.30">
    <property type="entry name" value="TolB, C-terminal domain"/>
    <property type="match status" value="1"/>
</dbReference>
<dbReference type="GO" id="GO:0030234">
    <property type="term" value="F:enzyme regulator activity"/>
    <property type="evidence" value="ECO:0007669"/>
    <property type="project" value="InterPro"/>
</dbReference>
<comment type="cofactor">
    <cofactor evidence="4">
        <name>Mg(2+)</name>
        <dbReference type="ChEBI" id="CHEBI:18420"/>
    </cofactor>
</comment>
<keyword evidence="9" id="KW-0963">Cytoplasm</keyword>
<feature type="binding site" evidence="15">
    <location>
        <position position="19"/>
    </location>
    <ligand>
        <name>a divalent metal cation</name>
        <dbReference type="ChEBI" id="CHEBI:60240"/>
    </ligand>
</feature>
<dbReference type="EC" id="3.1.1.17" evidence="7"/>
<sequence length="304" mass="33503">MSQPKVDVAIKNACGSVGEGPHWDDASQTLLYVDIKNLDVHRYNPATGEDQVRHLKDTVSLVVPRRAGGYVVGLGRRLSLLEWDTGMVSTIQEVELDSGSRFNDGKCDPKGRLWAGTMGPEVGNAKVEPEAGALYCLDVDRSIEKKVSKVHISNGLAWTDDNKTFYFIDSIPRKVFAYDFDLETGAISNKRTAVEFPPDTLDTYGVPDGMTIDTDGNLWVACYNAGAVYKFDPETGKTLQKIDIPARQTTSVCWGGKNLDELYVTCARVYMSEEEFKTKWPLAGSVFKVTGTGSKGRPAYMYEG</sequence>
<evidence type="ECO:0000256" key="8">
    <source>
        <dbReference type="ARBA" id="ARBA00016808"/>
    </source>
</evidence>
<evidence type="ECO:0000313" key="17">
    <source>
        <dbReference type="EMBL" id="KAK7089813.1"/>
    </source>
</evidence>
<feature type="binding site" evidence="15">
    <location>
        <position position="154"/>
    </location>
    <ligand>
        <name>a divalent metal cation</name>
        <dbReference type="ChEBI" id="CHEBI:60240"/>
    </ligand>
</feature>
<proteinExistence type="inferred from homology"/>
<feature type="binding site" evidence="15">
    <location>
        <position position="121"/>
    </location>
    <ligand>
        <name>substrate</name>
    </ligand>
</feature>
<feature type="binding site" evidence="15">
    <location>
        <position position="208"/>
    </location>
    <ligand>
        <name>a divalent metal cation</name>
        <dbReference type="ChEBI" id="CHEBI:60240"/>
    </ligand>
</feature>
<evidence type="ECO:0000259" key="16">
    <source>
        <dbReference type="Pfam" id="PF08450"/>
    </source>
</evidence>
<dbReference type="GO" id="GO:0004341">
    <property type="term" value="F:gluconolactonase activity"/>
    <property type="evidence" value="ECO:0007669"/>
    <property type="project" value="UniProtKB-EC"/>
</dbReference>
<evidence type="ECO:0000256" key="7">
    <source>
        <dbReference type="ARBA" id="ARBA00013227"/>
    </source>
</evidence>
<dbReference type="GO" id="GO:0005737">
    <property type="term" value="C:cytoplasm"/>
    <property type="evidence" value="ECO:0007669"/>
    <property type="project" value="UniProtKB-SubCell"/>
</dbReference>
<protein>
    <recommendedName>
        <fullName evidence="8">Regucalcin</fullName>
        <ecNumber evidence="7">3.1.1.17</ecNumber>
    </recommendedName>
    <alternativeName>
        <fullName evidence="13">Gluconolactonase</fullName>
    </alternativeName>
</protein>
<dbReference type="Proteomes" id="UP001374579">
    <property type="component" value="Unassembled WGS sequence"/>
</dbReference>
<keyword evidence="11" id="KW-0378">Hydrolase</keyword>
<dbReference type="InterPro" id="IPR013658">
    <property type="entry name" value="SGL"/>
</dbReference>
<feature type="active site" description="Proton donor/acceptor" evidence="14">
    <location>
        <position position="208"/>
    </location>
</feature>
<dbReference type="PANTHER" id="PTHR10907">
    <property type="entry name" value="REGUCALCIN"/>
    <property type="match status" value="1"/>
</dbReference>
<evidence type="ECO:0000256" key="15">
    <source>
        <dbReference type="PIRSR" id="PIRSR605511-2"/>
    </source>
</evidence>
<evidence type="ECO:0000256" key="4">
    <source>
        <dbReference type="ARBA" id="ARBA00001946"/>
    </source>
</evidence>
<keyword evidence="10 15" id="KW-0479">Metal-binding</keyword>
<accession>A0AAN9AMS4</accession>
<comment type="similarity">
    <text evidence="6">Belongs to the SMP-30/CGR1 family.</text>
</comment>
<evidence type="ECO:0000256" key="5">
    <source>
        <dbReference type="ARBA" id="ARBA00004496"/>
    </source>
</evidence>
<evidence type="ECO:0000256" key="12">
    <source>
        <dbReference type="ARBA" id="ARBA00022837"/>
    </source>
</evidence>
<feature type="binding site" evidence="15">
    <location>
        <position position="103"/>
    </location>
    <ligand>
        <name>substrate</name>
    </ligand>
</feature>
<evidence type="ECO:0000313" key="18">
    <source>
        <dbReference type="Proteomes" id="UP001374579"/>
    </source>
</evidence>
<dbReference type="GO" id="GO:0005509">
    <property type="term" value="F:calcium ion binding"/>
    <property type="evidence" value="ECO:0007669"/>
    <property type="project" value="InterPro"/>
</dbReference>
<keyword evidence="18" id="KW-1185">Reference proteome</keyword>
<evidence type="ECO:0000256" key="3">
    <source>
        <dbReference type="ARBA" id="ARBA00001936"/>
    </source>
</evidence>
<feature type="binding site" evidence="15">
    <location>
        <position position="101"/>
    </location>
    <ligand>
        <name>substrate</name>
    </ligand>
</feature>
<dbReference type="PRINTS" id="PR01790">
    <property type="entry name" value="SMP30FAMILY"/>
</dbReference>
<comment type="caution">
    <text evidence="17">The sequence shown here is derived from an EMBL/GenBank/DDBJ whole genome shotgun (WGS) entry which is preliminary data.</text>
</comment>
<dbReference type="InterPro" id="IPR005511">
    <property type="entry name" value="SMP-30"/>
</dbReference>
<dbReference type="PRINTS" id="PR01791">
    <property type="entry name" value="REGUCALCIN"/>
</dbReference>
<evidence type="ECO:0000256" key="6">
    <source>
        <dbReference type="ARBA" id="ARBA00008853"/>
    </source>
</evidence>
<comment type="cofactor">
    <cofactor evidence="3">
        <name>Mn(2+)</name>
        <dbReference type="ChEBI" id="CHEBI:29035"/>
    </cofactor>
</comment>
<name>A0AAN9AMS4_9CAEN</name>
<dbReference type="AlphaFoldDB" id="A0AAN9AMS4"/>
<evidence type="ECO:0000256" key="2">
    <source>
        <dbReference type="ARBA" id="ARBA00001913"/>
    </source>
</evidence>
<evidence type="ECO:0000256" key="9">
    <source>
        <dbReference type="ARBA" id="ARBA00022490"/>
    </source>
</evidence>
<keyword evidence="15" id="KW-0862">Zinc</keyword>
<gene>
    <name evidence="17" type="ORF">V1264_024814</name>
</gene>
<comment type="catalytic activity">
    <reaction evidence="1">
        <text>D-glucono-1,5-lactone + H2O = D-gluconate + H(+)</text>
        <dbReference type="Rhea" id="RHEA:10440"/>
        <dbReference type="ChEBI" id="CHEBI:15377"/>
        <dbReference type="ChEBI" id="CHEBI:15378"/>
        <dbReference type="ChEBI" id="CHEBI:16217"/>
        <dbReference type="ChEBI" id="CHEBI:18391"/>
        <dbReference type="EC" id="3.1.1.17"/>
    </reaction>
</comment>
<evidence type="ECO:0000256" key="13">
    <source>
        <dbReference type="ARBA" id="ARBA00032464"/>
    </source>
</evidence>
<keyword evidence="12" id="KW-0106">Calcium</keyword>
<dbReference type="FunFam" id="2.120.10.30:FF:000027">
    <property type="entry name" value="Regucalcin homologue"/>
    <property type="match status" value="1"/>
</dbReference>
<dbReference type="GO" id="GO:0019853">
    <property type="term" value="P:L-ascorbic acid biosynthetic process"/>
    <property type="evidence" value="ECO:0007669"/>
    <property type="project" value="TreeGrafter"/>
</dbReference>
<dbReference type="InterPro" id="IPR011042">
    <property type="entry name" value="6-blade_b-propeller_TolB-like"/>
</dbReference>
<organism evidence="17 18">
    <name type="scientific">Littorina saxatilis</name>
    <dbReference type="NCBI Taxonomy" id="31220"/>
    <lineage>
        <taxon>Eukaryota</taxon>
        <taxon>Metazoa</taxon>
        <taxon>Spiralia</taxon>
        <taxon>Lophotrochozoa</taxon>
        <taxon>Mollusca</taxon>
        <taxon>Gastropoda</taxon>
        <taxon>Caenogastropoda</taxon>
        <taxon>Littorinimorpha</taxon>
        <taxon>Littorinoidea</taxon>
        <taxon>Littorinidae</taxon>
        <taxon>Littorina</taxon>
    </lineage>
</organism>
<comment type="subcellular location">
    <subcellularLocation>
        <location evidence="5">Cytoplasm</location>
    </subcellularLocation>
</comment>
<reference evidence="17 18" key="1">
    <citation type="submission" date="2024-02" db="EMBL/GenBank/DDBJ databases">
        <title>Chromosome-scale genome assembly of the rough periwinkle Littorina saxatilis.</title>
        <authorList>
            <person name="De Jode A."/>
            <person name="Faria R."/>
            <person name="Formenti G."/>
            <person name="Sims Y."/>
            <person name="Smith T.P."/>
            <person name="Tracey A."/>
            <person name="Wood J.M.D."/>
            <person name="Zagrodzka Z.B."/>
            <person name="Johannesson K."/>
            <person name="Butlin R.K."/>
            <person name="Leder E.H."/>
        </authorList>
    </citation>
    <scope>NUCLEOTIDE SEQUENCE [LARGE SCALE GENOMIC DNA]</scope>
    <source>
        <strain evidence="17">Snail1</strain>
        <tissue evidence="17">Muscle</tissue>
    </source>
</reference>
<evidence type="ECO:0000256" key="10">
    <source>
        <dbReference type="ARBA" id="ARBA00022723"/>
    </source>
</evidence>
<comment type="cofactor">
    <cofactor evidence="15">
        <name>Zn(2+)</name>
        <dbReference type="ChEBI" id="CHEBI:29105"/>
    </cofactor>
    <text evidence="15">Binds 1 divalent metal cation per subunit.</text>
</comment>
<evidence type="ECO:0000256" key="11">
    <source>
        <dbReference type="ARBA" id="ARBA00022801"/>
    </source>
</evidence>
<dbReference type="EMBL" id="JBAMIC010000479">
    <property type="protein sequence ID" value="KAK7089813.1"/>
    <property type="molecule type" value="Genomic_DNA"/>
</dbReference>
<dbReference type="SUPFAM" id="SSF63829">
    <property type="entry name" value="Calcium-dependent phosphotriesterase"/>
    <property type="match status" value="1"/>
</dbReference>
<dbReference type="Pfam" id="PF08450">
    <property type="entry name" value="SGL"/>
    <property type="match status" value="1"/>
</dbReference>
<dbReference type="PANTHER" id="PTHR10907:SF47">
    <property type="entry name" value="REGUCALCIN"/>
    <property type="match status" value="1"/>
</dbReference>
<dbReference type="InterPro" id="IPR008367">
    <property type="entry name" value="Regucalcin"/>
</dbReference>
<evidence type="ECO:0000256" key="14">
    <source>
        <dbReference type="PIRSR" id="PIRSR605511-1"/>
    </source>
</evidence>
<feature type="domain" description="SMP-30/Gluconolactonase/LRE-like region" evidence="16">
    <location>
        <begin position="17"/>
        <end position="267"/>
    </location>
</feature>
<comment type="cofactor">
    <cofactor evidence="2">
        <name>Ca(2+)</name>
        <dbReference type="ChEBI" id="CHEBI:29108"/>
    </cofactor>
</comment>
<evidence type="ECO:0000256" key="1">
    <source>
        <dbReference type="ARBA" id="ARBA00001589"/>
    </source>
</evidence>